<keyword evidence="2" id="KW-1185">Reference proteome</keyword>
<organism evidence="1 2">
    <name type="scientific">Solanum commersonii</name>
    <name type="common">Commerson's wild potato</name>
    <name type="synonym">Commerson's nightshade</name>
    <dbReference type="NCBI Taxonomy" id="4109"/>
    <lineage>
        <taxon>Eukaryota</taxon>
        <taxon>Viridiplantae</taxon>
        <taxon>Streptophyta</taxon>
        <taxon>Embryophyta</taxon>
        <taxon>Tracheophyta</taxon>
        <taxon>Spermatophyta</taxon>
        <taxon>Magnoliopsida</taxon>
        <taxon>eudicotyledons</taxon>
        <taxon>Gunneridae</taxon>
        <taxon>Pentapetalae</taxon>
        <taxon>asterids</taxon>
        <taxon>lamiids</taxon>
        <taxon>Solanales</taxon>
        <taxon>Solanaceae</taxon>
        <taxon>Solanoideae</taxon>
        <taxon>Solaneae</taxon>
        <taxon>Solanum</taxon>
    </lineage>
</organism>
<reference evidence="1 2" key="1">
    <citation type="submission" date="2020-09" db="EMBL/GenBank/DDBJ databases">
        <title>De no assembly of potato wild relative species, Solanum commersonii.</title>
        <authorList>
            <person name="Cho K."/>
        </authorList>
    </citation>
    <scope>NUCLEOTIDE SEQUENCE [LARGE SCALE GENOMIC DNA]</scope>
    <source>
        <strain evidence="1">LZ3.2</strain>
        <tissue evidence="1">Leaf</tissue>
    </source>
</reference>
<accession>A0A9J5WQJ9</accession>
<dbReference type="Proteomes" id="UP000824120">
    <property type="component" value="Chromosome 11"/>
</dbReference>
<dbReference type="EMBL" id="JACXVP010000011">
    <property type="protein sequence ID" value="KAG5577890.1"/>
    <property type="molecule type" value="Genomic_DNA"/>
</dbReference>
<protein>
    <submittedName>
        <fullName evidence="1">Uncharacterized protein</fullName>
    </submittedName>
</protein>
<name>A0A9J5WQJ9_SOLCO</name>
<proteinExistence type="predicted"/>
<sequence>MEVKKGEFLLAVRLCCKNGVEWGFGGVCGLVRRGVKARILGGDDNYYGGVGYPMGIMFVHCAFHGFRVEKTSNSCFDGSIESGRRVYSYLVPSPVLHDYFSLSFPRLIEKTLRGSCLSSRRAILFLIYVFVLYEKQRH</sequence>
<evidence type="ECO:0000313" key="2">
    <source>
        <dbReference type="Proteomes" id="UP000824120"/>
    </source>
</evidence>
<dbReference type="AlphaFoldDB" id="A0A9J5WQJ9"/>
<gene>
    <name evidence="1" type="ORF">H5410_058024</name>
</gene>
<evidence type="ECO:0000313" key="1">
    <source>
        <dbReference type="EMBL" id="KAG5577890.1"/>
    </source>
</evidence>
<comment type="caution">
    <text evidence="1">The sequence shown here is derived from an EMBL/GenBank/DDBJ whole genome shotgun (WGS) entry which is preliminary data.</text>
</comment>